<dbReference type="OrthoDB" id="428974at2759"/>
<sequence length="326" mass="37011">MSFYQYPVPLSGETLENIIDKYEGQTNNLNDLVLSNAKDFHNELIESHLETVRLQVGTVETSIRTCHNLKHSRSENVDRLVLMIHGLGGNLTHFEPLISKFIDDGTPFLAFDLPGFGDSDELDRYDMNDIVNSICKLVYTVCQCKNMTIIGHSMGALLSVHVANRMNVKIDSLILVGTPPLKNKALKNPFIRLLLKFLWYYPGIFDFYRVKFDQSKGLKSSGIVKFYYRSGNTYGKLYQYYRNIQIKSRSLIGYFLGWQEVSKVPSTIPIHLIHGDKDTVCTLEKLSQWTSLGGAEVTLDVITDCSHNCLLDATSETMGLILQYMQ</sequence>
<dbReference type="EMBL" id="CCBQ010000043">
    <property type="protein sequence ID" value="CDO95130.1"/>
    <property type="molecule type" value="Genomic_DNA"/>
</dbReference>
<dbReference type="AlphaFoldDB" id="A0A0A8LAC7"/>
<evidence type="ECO:0000313" key="3">
    <source>
        <dbReference type="Proteomes" id="UP000031516"/>
    </source>
</evidence>
<dbReference type="Proteomes" id="UP000031516">
    <property type="component" value="Unassembled WGS sequence"/>
</dbReference>
<dbReference type="InterPro" id="IPR050266">
    <property type="entry name" value="AB_hydrolase_sf"/>
</dbReference>
<accession>A0A0A8LAC7</accession>
<reference evidence="2 3" key="1">
    <citation type="submission" date="2014-03" db="EMBL/GenBank/DDBJ databases">
        <title>The genome of Kluyveromyces dobzhanskii.</title>
        <authorList>
            <person name="Nystedt B."/>
            <person name="Astrom S."/>
        </authorList>
    </citation>
    <scope>NUCLEOTIDE SEQUENCE [LARGE SCALE GENOMIC DNA]</scope>
    <source>
        <strain evidence="2 3">CBS 2104</strain>
    </source>
</reference>
<dbReference type="GO" id="GO:0046464">
    <property type="term" value="P:acylglycerol catabolic process"/>
    <property type="evidence" value="ECO:0007669"/>
    <property type="project" value="TreeGrafter"/>
</dbReference>
<dbReference type="GO" id="GO:0016020">
    <property type="term" value="C:membrane"/>
    <property type="evidence" value="ECO:0007669"/>
    <property type="project" value="TreeGrafter"/>
</dbReference>
<feature type="domain" description="AB hydrolase-1" evidence="1">
    <location>
        <begin position="80"/>
        <end position="312"/>
    </location>
</feature>
<keyword evidence="3" id="KW-1185">Reference proteome</keyword>
<protein>
    <submittedName>
        <fullName evidence="2">WGS project CCBQ000000000 data, contig 00006</fullName>
    </submittedName>
</protein>
<dbReference type="PANTHER" id="PTHR43798:SF5">
    <property type="entry name" value="MONOACYLGLYCEROL LIPASE ABHD6"/>
    <property type="match status" value="1"/>
</dbReference>
<proteinExistence type="predicted"/>
<dbReference type="GO" id="GO:0047372">
    <property type="term" value="F:monoacylglycerol lipase activity"/>
    <property type="evidence" value="ECO:0007669"/>
    <property type="project" value="TreeGrafter"/>
</dbReference>
<dbReference type="Gene3D" id="3.40.50.1820">
    <property type="entry name" value="alpha/beta hydrolase"/>
    <property type="match status" value="1"/>
</dbReference>
<comment type="caution">
    <text evidence="2">The sequence shown here is derived from an EMBL/GenBank/DDBJ whole genome shotgun (WGS) entry which is preliminary data.</text>
</comment>
<organism evidence="2 3">
    <name type="scientific">Kluyveromyces dobzhanskii CBS 2104</name>
    <dbReference type="NCBI Taxonomy" id="1427455"/>
    <lineage>
        <taxon>Eukaryota</taxon>
        <taxon>Fungi</taxon>
        <taxon>Dikarya</taxon>
        <taxon>Ascomycota</taxon>
        <taxon>Saccharomycotina</taxon>
        <taxon>Saccharomycetes</taxon>
        <taxon>Saccharomycetales</taxon>
        <taxon>Saccharomycetaceae</taxon>
        <taxon>Kluyveromyces</taxon>
    </lineage>
</organism>
<dbReference type="Pfam" id="PF00561">
    <property type="entry name" value="Abhydrolase_1"/>
    <property type="match status" value="1"/>
</dbReference>
<dbReference type="SUPFAM" id="SSF53474">
    <property type="entry name" value="alpha/beta-Hydrolases"/>
    <property type="match status" value="1"/>
</dbReference>
<dbReference type="InterPro" id="IPR000073">
    <property type="entry name" value="AB_hydrolase_1"/>
</dbReference>
<dbReference type="PRINTS" id="PR00111">
    <property type="entry name" value="ABHYDROLASE"/>
</dbReference>
<evidence type="ECO:0000259" key="1">
    <source>
        <dbReference type="Pfam" id="PF00561"/>
    </source>
</evidence>
<name>A0A0A8LAC7_9SACH</name>
<gene>
    <name evidence="2" type="ORF">KLDO_g3377</name>
</gene>
<dbReference type="PANTHER" id="PTHR43798">
    <property type="entry name" value="MONOACYLGLYCEROL LIPASE"/>
    <property type="match status" value="1"/>
</dbReference>
<dbReference type="InterPro" id="IPR029058">
    <property type="entry name" value="AB_hydrolase_fold"/>
</dbReference>
<evidence type="ECO:0000313" key="2">
    <source>
        <dbReference type="EMBL" id="CDO95130.1"/>
    </source>
</evidence>